<dbReference type="SMART" id="SM00342">
    <property type="entry name" value="HTH_ARAC"/>
    <property type="match status" value="1"/>
</dbReference>
<accession>A0A4P8YQX0</accession>
<dbReference type="InterPro" id="IPR014710">
    <property type="entry name" value="RmlC-like_jellyroll"/>
</dbReference>
<reference evidence="6 7" key="1">
    <citation type="submission" date="2019-05" db="EMBL/GenBank/DDBJ databases">
        <title>Complete genome sequence of Izhakiella calystegiae KSNA2, an endophyte isolated from beach morning glory (Calystegia soldanella).</title>
        <authorList>
            <person name="Jiang L."/>
            <person name="Jeong J.C."/>
            <person name="Kim C.Y."/>
            <person name="Kim D.H."/>
            <person name="Kim S.W."/>
            <person name="Lee j."/>
        </authorList>
    </citation>
    <scope>NUCLEOTIDE SEQUENCE [LARGE SCALE GENOMIC DNA]</scope>
    <source>
        <strain evidence="6 7">KSNA2</strain>
    </source>
</reference>
<evidence type="ECO:0000256" key="2">
    <source>
        <dbReference type="ARBA" id="ARBA00023015"/>
    </source>
</evidence>
<name>A0A4P8YQX0_9ENTR</name>
<dbReference type="KEGG" id="izh:FEM41_15860"/>
<proteinExistence type="predicted"/>
<dbReference type="PANTHER" id="PTHR11019:SF199">
    <property type="entry name" value="HTH-TYPE TRANSCRIPTIONAL REGULATOR NIMR"/>
    <property type="match status" value="1"/>
</dbReference>
<dbReference type="Proteomes" id="UP000302163">
    <property type="component" value="Chromosome"/>
</dbReference>
<keyword evidence="1" id="KW-0678">Repressor</keyword>
<keyword evidence="3" id="KW-0238">DNA-binding</keyword>
<dbReference type="InterPro" id="IPR018060">
    <property type="entry name" value="HTH_AraC"/>
</dbReference>
<evidence type="ECO:0000313" key="7">
    <source>
        <dbReference type="Proteomes" id="UP000302163"/>
    </source>
</evidence>
<sequence length="262" mass="29561">MERDLGLVGYNPDSRRDPAVAFHIRVQESDREIPFHHHRKGQLILALHGGITCEVAQAMWMVPPTSAVWIPGGMPHSNRATASARLCFLFIEPGAVLMPDRCCTLRISPLVRELILALARRPMEQLEEEATRRLIQVLFDELPGQPEQQFCLPVSEHPRIRLMVASMVQEPGSRRTLAEWATELAMSERSLARLVLRETGLSFRRWRQQLQLIQALRLLIGGQTVQQVAGALGYDSTTAFITMFKKGLGQTPGRYLASMYPE</sequence>
<evidence type="ECO:0000259" key="5">
    <source>
        <dbReference type="PROSITE" id="PS01124"/>
    </source>
</evidence>
<dbReference type="InterPro" id="IPR011051">
    <property type="entry name" value="RmlC_Cupin_sf"/>
</dbReference>
<dbReference type="RefSeq" id="WP_138099229.1">
    <property type="nucleotide sequence ID" value="NZ_CP040428.1"/>
</dbReference>
<dbReference type="Gene3D" id="2.60.120.10">
    <property type="entry name" value="Jelly Rolls"/>
    <property type="match status" value="1"/>
</dbReference>
<dbReference type="CDD" id="cd06124">
    <property type="entry name" value="cupin_NimR-like_N"/>
    <property type="match status" value="1"/>
</dbReference>
<dbReference type="PROSITE" id="PS01124">
    <property type="entry name" value="HTH_ARAC_FAMILY_2"/>
    <property type="match status" value="1"/>
</dbReference>
<evidence type="ECO:0000256" key="1">
    <source>
        <dbReference type="ARBA" id="ARBA00022491"/>
    </source>
</evidence>
<dbReference type="SUPFAM" id="SSF46689">
    <property type="entry name" value="Homeodomain-like"/>
    <property type="match status" value="1"/>
</dbReference>
<keyword evidence="4" id="KW-0804">Transcription</keyword>
<dbReference type="Gene3D" id="1.10.10.60">
    <property type="entry name" value="Homeodomain-like"/>
    <property type="match status" value="1"/>
</dbReference>
<gene>
    <name evidence="6" type="ORF">FEM41_15860</name>
</gene>
<feature type="domain" description="HTH araC/xylS-type" evidence="5">
    <location>
        <begin position="158"/>
        <end position="258"/>
    </location>
</feature>
<dbReference type="OrthoDB" id="5949386at2"/>
<dbReference type="AlphaFoldDB" id="A0A4P8YQX0"/>
<dbReference type="EMBL" id="CP040428">
    <property type="protein sequence ID" value="QCT22723.1"/>
    <property type="molecule type" value="Genomic_DNA"/>
</dbReference>
<organism evidence="6 7">
    <name type="scientific">Jejubacter calystegiae</name>
    <dbReference type="NCBI Taxonomy" id="2579935"/>
    <lineage>
        <taxon>Bacteria</taxon>
        <taxon>Pseudomonadati</taxon>
        <taxon>Pseudomonadota</taxon>
        <taxon>Gammaproteobacteria</taxon>
        <taxon>Enterobacterales</taxon>
        <taxon>Enterobacteriaceae</taxon>
        <taxon>Jejubacter</taxon>
    </lineage>
</organism>
<dbReference type="Pfam" id="PF12833">
    <property type="entry name" value="HTH_18"/>
    <property type="match status" value="1"/>
</dbReference>
<protein>
    <submittedName>
        <fullName evidence="6">Helix-turn-helix transcriptional regulator</fullName>
    </submittedName>
</protein>
<dbReference type="PANTHER" id="PTHR11019">
    <property type="entry name" value="HTH-TYPE TRANSCRIPTIONAL REGULATOR NIMR"/>
    <property type="match status" value="1"/>
</dbReference>
<keyword evidence="7" id="KW-1185">Reference proteome</keyword>
<dbReference type="InterPro" id="IPR009057">
    <property type="entry name" value="Homeodomain-like_sf"/>
</dbReference>
<evidence type="ECO:0000313" key="6">
    <source>
        <dbReference type="EMBL" id="QCT22723.1"/>
    </source>
</evidence>
<keyword evidence="2" id="KW-0805">Transcription regulation</keyword>
<dbReference type="GO" id="GO:0043565">
    <property type="term" value="F:sequence-specific DNA binding"/>
    <property type="evidence" value="ECO:0007669"/>
    <property type="project" value="InterPro"/>
</dbReference>
<evidence type="ECO:0000256" key="4">
    <source>
        <dbReference type="ARBA" id="ARBA00023163"/>
    </source>
</evidence>
<evidence type="ECO:0000256" key="3">
    <source>
        <dbReference type="ARBA" id="ARBA00023125"/>
    </source>
</evidence>
<dbReference type="FunFam" id="1.10.10.60:FF:000132">
    <property type="entry name" value="AraC family transcriptional regulator"/>
    <property type="match status" value="1"/>
</dbReference>
<dbReference type="GO" id="GO:0003700">
    <property type="term" value="F:DNA-binding transcription factor activity"/>
    <property type="evidence" value="ECO:0007669"/>
    <property type="project" value="InterPro"/>
</dbReference>
<dbReference type="SUPFAM" id="SSF51182">
    <property type="entry name" value="RmlC-like cupins"/>
    <property type="match status" value="1"/>
</dbReference>